<dbReference type="NCBIfam" id="TIGR00741">
    <property type="entry name" value="yfiA"/>
    <property type="match status" value="1"/>
</dbReference>
<name>A0A5C5XDZ8_9PLAN</name>
<feature type="region of interest" description="Disordered" evidence="1">
    <location>
        <begin position="90"/>
        <end position="125"/>
    </location>
</feature>
<proteinExistence type="predicted"/>
<dbReference type="AlphaFoldDB" id="A0A5C5XDZ8"/>
<evidence type="ECO:0000256" key="1">
    <source>
        <dbReference type="SAM" id="MobiDB-lite"/>
    </source>
</evidence>
<accession>A0A5C5XDZ8</accession>
<reference evidence="2 3" key="1">
    <citation type="submission" date="2019-02" db="EMBL/GenBank/DDBJ databases">
        <title>Deep-cultivation of Planctomycetes and their phenomic and genomic characterization uncovers novel biology.</title>
        <authorList>
            <person name="Wiegand S."/>
            <person name="Jogler M."/>
            <person name="Boedeker C."/>
            <person name="Pinto D."/>
            <person name="Vollmers J."/>
            <person name="Rivas-Marin E."/>
            <person name="Kohn T."/>
            <person name="Peeters S.H."/>
            <person name="Heuer A."/>
            <person name="Rast P."/>
            <person name="Oberbeckmann S."/>
            <person name="Bunk B."/>
            <person name="Jeske O."/>
            <person name="Meyerdierks A."/>
            <person name="Storesund J.E."/>
            <person name="Kallscheuer N."/>
            <person name="Luecker S."/>
            <person name="Lage O.M."/>
            <person name="Pohl T."/>
            <person name="Merkel B.J."/>
            <person name="Hornburger P."/>
            <person name="Mueller R.-W."/>
            <person name="Bruemmer F."/>
            <person name="Labrenz M."/>
            <person name="Spormann A.M."/>
            <person name="Op Den Camp H."/>
            <person name="Overmann J."/>
            <person name="Amann R."/>
            <person name="Jetten M.S.M."/>
            <person name="Mascher T."/>
            <person name="Medema M.H."/>
            <person name="Devos D.P."/>
            <person name="Kaster A.-K."/>
            <person name="Ovreas L."/>
            <person name="Rohde M."/>
            <person name="Galperin M.Y."/>
            <person name="Jogler C."/>
        </authorList>
    </citation>
    <scope>NUCLEOTIDE SEQUENCE [LARGE SCALE GENOMIC DNA]</scope>
    <source>
        <strain evidence="2 3">Pan54</strain>
    </source>
</reference>
<dbReference type="Proteomes" id="UP000316095">
    <property type="component" value="Unassembled WGS sequence"/>
</dbReference>
<feature type="compositionally biased region" description="Acidic residues" evidence="1">
    <location>
        <begin position="112"/>
        <end position="125"/>
    </location>
</feature>
<dbReference type="RefSeq" id="WP_146503052.1">
    <property type="nucleotide sequence ID" value="NZ_SJPG01000001.1"/>
</dbReference>
<evidence type="ECO:0000313" key="2">
    <source>
        <dbReference type="EMBL" id="TWT61014.1"/>
    </source>
</evidence>
<dbReference type="OrthoDB" id="276526at2"/>
<dbReference type="Gene3D" id="3.30.160.100">
    <property type="entry name" value="Ribosome hibernation promotion factor-like"/>
    <property type="match status" value="1"/>
</dbReference>
<dbReference type="InterPro" id="IPR036567">
    <property type="entry name" value="RHF-like"/>
</dbReference>
<protein>
    <submittedName>
        <fullName evidence="2">Ribosome hibernation promoting factor HPF</fullName>
    </submittedName>
</protein>
<dbReference type="EMBL" id="SJPG01000001">
    <property type="protein sequence ID" value="TWT61014.1"/>
    <property type="molecule type" value="Genomic_DNA"/>
</dbReference>
<dbReference type="InterPro" id="IPR003489">
    <property type="entry name" value="RHF/RaiA"/>
</dbReference>
<evidence type="ECO:0000313" key="3">
    <source>
        <dbReference type="Proteomes" id="UP000316095"/>
    </source>
</evidence>
<gene>
    <name evidence="2" type="ORF">Pan54_17470</name>
</gene>
<dbReference type="SUPFAM" id="SSF69754">
    <property type="entry name" value="Ribosome binding protein Y (YfiA homologue)"/>
    <property type="match status" value="1"/>
</dbReference>
<organism evidence="2 3">
    <name type="scientific">Rubinisphaera italica</name>
    <dbReference type="NCBI Taxonomy" id="2527969"/>
    <lineage>
        <taxon>Bacteria</taxon>
        <taxon>Pseudomonadati</taxon>
        <taxon>Planctomycetota</taxon>
        <taxon>Planctomycetia</taxon>
        <taxon>Planctomycetales</taxon>
        <taxon>Planctomycetaceae</taxon>
        <taxon>Rubinisphaera</taxon>
    </lineage>
</organism>
<feature type="compositionally biased region" description="Basic and acidic residues" evidence="1">
    <location>
        <begin position="90"/>
        <end position="102"/>
    </location>
</feature>
<sequence length="125" mass="14739">MQIEIACRHGSVGEPVQNYIREKSEKLLTYFERVTQIQVTFDFSGNRVKAEILVNAEHKHDFVSHYEGEDAQICFDHALHKIEHQIKKYKEQLQDHRRDKPLNEIAESMLPQDDDDDDDLDDDDE</sequence>
<comment type="caution">
    <text evidence="2">The sequence shown here is derived from an EMBL/GenBank/DDBJ whole genome shotgun (WGS) entry which is preliminary data.</text>
</comment>
<dbReference type="Pfam" id="PF02482">
    <property type="entry name" value="Ribosomal_S30AE"/>
    <property type="match status" value="1"/>
</dbReference>
<keyword evidence="3" id="KW-1185">Reference proteome</keyword>